<reference evidence="15" key="1">
    <citation type="journal article" date="2015" name="Nat. Genet.">
        <title>The pineapple genome and the evolution of CAM photosynthesis.</title>
        <authorList>
            <person name="Ming R."/>
            <person name="VanBuren R."/>
            <person name="Wai C.M."/>
            <person name="Tang H."/>
            <person name="Schatz M.C."/>
            <person name="Bowers J.E."/>
            <person name="Lyons E."/>
            <person name="Wang M.L."/>
            <person name="Chen J."/>
            <person name="Biggers E."/>
            <person name="Zhang J."/>
            <person name="Huang L."/>
            <person name="Zhang L."/>
            <person name="Miao W."/>
            <person name="Zhang J."/>
            <person name="Ye Z."/>
            <person name="Miao C."/>
            <person name="Lin Z."/>
            <person name="Wang H."/>
            <person name="Zhou H."/>
            <person name="Yim W.C."/>
            <person name="Priest H.D."/>
            <person name="Zheng C."/>
            <person name="Woodhouse M."/>
            <person name="Edger P.P."/>
            <person name="Guyot R."/>
            <person name="Guo H.B."/>
            <person name="Guo H."/>
            <person name="Zheng G."/>
            <person name="Singh R."/>
            <person name="Sharma A."/>
            <person name="Min X."/>
            <person name="Zheng Y."/>
            <person name="Lee H."/>
            <person name="Gurtowski J."/>
            <person name="Sedlazeck F.J."/>
            <person name="Harkess A."/>
            <person name="McKain M.R."/>
            <person name="Liao Z."/>
            <person name="Fang J."/>
            <person name="Liu J."/>
            <person name="Zhang X."/>
            <person name="Zhang Q."/>
            <person name="Hu W."/>
            <person name="Qin Y."/>
            <person name="Wang K."/>
            <person name="Chen L.Y."/>
            <person name="Shirley N."/>
            <person name="Lin Y.R."/>
            <person name="Liu L.Y."/>
            <person name="Hernandez A.G."/>
            <person name="Wright C.L."/>
            <person name="Bulone V."/>
            <person name="Tuskan G.A."/>
            <person name="Heath K."/>
            <person name="Zee F."/>
            <person name="Moore P.H."/>
            <person name="Sunkar R."/>
            <person name="Leebens-Mack J.H."/>
            <person name="Mockler T."/>
            <person name="Bennetzen J.L."/>
            <person name="Freeling M."/>
            <person name="Sankoff D."/>
            <person name="Paterson A.H."/>
            <person name="Zhu X."/>
            <person name="Yang X."/>
            <person name="Smith J.A."/>
            <person name="Cushman J.C."/>
            <person name="Paull R.E."/>
            <person name="Yu Q."/>
        </authorList>
    </citation>
    <scope>NUCLEOTIDE SEQUENCE [LARGE SCALE GENOMIC DNA]</scope>
    <source>
        <strain evidence="15">cv. F153</strain>
    </source>
</reference>
<dbReference type="Pfam" id="PF00046">
    <property type="entry name" value="Homeodomain"/>
    <property type="match status" value="1"/>
</dbReference>
<keyword evidence="4 11" id="KW-0175">Coiled coil</keyword>
<accession>A0A6P5FGP9</accession>
<evidence type="ECO:0000256" key="11">
    <source>
        <dbReference type="SAM" id="Coils"/>
    </source>
</evidence>
<dbReference type="GeneID" id="109714831"/>
<evidence type="ECO:0000259" key="14">
    <source>
        <dbReference type="PROSITE" id="PS50848"/>
    </source>
</evidence>
<dbReference type="GO" id="GO:0005634">
    <property type="term" value="C:nucleus"/>
    <property type="evidence" value="ECO:0007669"/>
    <property type="project" value="UniProtKB-SubCell"/>
</dbReference>
<evidence type="ECO:0000256" key="1">
    <source>
        <dbReference type="ARBA" id="ARBA00004123"/>
    </source>
</evidence>
<dbReference type="CDD" id="cd08875">
    <property type="entry name" value="START_ArGLABRA2_like"/>
    <property type="match status" value="1"/>
</dbReference>
<dbReference type="Gene3D" id="3.30.530.20">
    <property type="match status" value="1"/>
</dbReference>
<keyword evidence="3" id="KW-0805">Transcription regulation</keyword>
<dbReference type="PROSITE" id="PS50848">
    <property type="entry name" value="START"/>
    <property type="match status" value="1"/>
</dbReference>
<organism evidence="15 16">
    <name type="scientific">Ananas comosus</name>
    <name type="common">Pineapple</name>
    <name type="synonym">Ananas ananas</name>
    <dbReference type="NCBI Taxonomy" id="4615"/>
    <lineage>
        <taxon>Eukaryota</taxon>
        <taxon>Viridiplantae</taxon>
        <taxon>Streptophyta</taxon>
        <taxon>Embryophyta</taxon>
        <taxon>Tracheophyta</taxon>
        <taxon>Spermatophyta</taxon>
        <taxon>Magnoliopsida</taxon>
        <taxon>Liliopsida</taxon>
        <taxon>Poales</taxon>
        <taxon>Bromeliaceae</taxon>
        <taxon>Bromelioideae</taxon>
        <taxon>Ananas</taxon>
    </lineage>
</organism>
<evidence type="ECO:0000256" key="12">
    <source>
        <dbReference type="SAM" id="MobiDB-lite"/>
    </source>
</evidence>
<dbReference type="SUPFAM" id="SSF55961">
    <property type="entry name" value="Bet v1-like"/>
    <property type="match status" value="2"/>
</dbReference>
<evidence type="ECO:0000313" key="16">
    <source>
        <dbReference type="RefSeq" id="XP_020095129.1"/>
    </source>
</evidence>
<dbReference type="SMART" id="SM00389">
    <property type="entry name" value="HOX"/>
    <property type="match status" value="1"/>
</dbReference>
<dbReference type="InterPro" id="IPR001356">
    <property type="entry name" value="HD"/>
</dbReference>
<feature type="DNA-binding region" description="Homeobox" evidence="9">
    <location>
        <begin position="43"/>
        <end position="102"/>
    </location>
</feature>
<keyword evidence="6 9" id="KW-0371">Homeobox</keyword>
<evidence type="ECO:0000256" key="6">
    <source>
        <dbReference type="ARBA" id="ARBA00023155"/>
    </source>
</evidence>
<dbReference type="FunFam" id="1.10.10.60:FF:000229">
    <property type="entry name" value="Homeobox-leucine zipper protein HDG1"/>
    <property type="match status" value="1"/>
</dbReference>
<comment type="subcellular location">
    <subcellularLocation>
        <location evidence="1 9 10">Nucleus</location>
    </subcellularLocation>
</comment>
<dbReference type="RefSeq" id="XP_020095129.1">
    <property type="nucleotide sequence ID" value="XM_020239540.1"/>
</dbReference>
<dbReference type="OrthoDB" id="1569773at2759"/>
<keyword evidence="5 9" id="KW-0238">DNA-binding</keyword>
<dbReference type="GO" id="GO:0008289">
    <property type="term" value="F:lipid binding"/>
    <property type="evidence" value="ECO:0007669"/>
    <property type="project" value="InterPro"/>
</dbReference>
<dbReference type="AlphaFoldDB" id="A0A6P5FGP9"/>
<keyword evidence="7" id="KW-0804">Transcription</keyword>
<reference evidence="16" key="2">
    <citation type="submission" date="2025-08" db="UniProtKB">
        <authorList>
            <consortium name="RefSeq"/>
        </authorList>
    </citation>
    <scope>IDENTIFICATION</scope>
    <source>
        <tissue evidence="16">Leaf</tissue>
    </source>
</reference>
<dbReference type="InterPro" id="IPR009057">
    <property type="entry name" value="Homeodomain-like_sf"/>
</dbReference>
<dbReference type="Pfam" id="PF01852">
    <property type="entry name" value="START"/>
    <property type="match status" value="1"/>
</dbReference>
<evidence type="ECO:0000256" key="4">
    <source>
        <dbReference type="ARBA" id="ARBA00023054"/>
    </source>
</evidence>
<evidence type="ECO:0000256" key="8">
    <source>
        <dbReference type="ARBA" id="ARBA00023242"/>
    </source>
</evidence>
<dbReference type="InterPro" id="IPR042160">
    <property type="entry name" value="HD-Zip_IV"/>
</dbReference>
<evidence type="ECO:0000256" key="7">
    <source>
        <dbReference type="ARBA" id="ARBA00023163"/>
    </source>
</evidence>
<dbReference type="Pfam" id="PF25797">
    <property type="entry name" value="PDF2_C"/>
    <property type="match status" value="1"/>
</dbReference>
<feature type="domain" description="Homeobox" evidence="13">
    <location>
        <begin position="41"/>
        <end position="101"/>
    </location>
</feature>
<feature type="domain" description="START" evidence="14">
    <location>
        <begin position="207"/>
        <end position="449"/>
    </location>
</feature>
<dbReference type="InterPro" id="IPR023393">
    <property type="entry name" value="START-like_dom_sf"/>
</dbReference>
<dbReference type="Gene3D" id="1.10.10.60">
    <property type="entry name" value="Homeodomain-like"/>
    <property type="match status" value="1"/>
</dbReference>
<feature type="region of interest" description="Disordered" evidence="12">
    <location>
        <begin position="1"/>
        <end position="48"/>
    </location>
</feature>
<sequence>MSESRQSLSMEDQQDLLLHLEPKDENQTPLQEEGDLNSNSTSKRRRYNRHTAHQIQTLEAFFKENPHPDEKQRRELGLELGLEPLQVKFWFQNKRTQTKNHHEKQDNYRLKEENETLKAENTSLKEALSSAFCPSCGDPRALSLEEHKLRVENATLREEIKRVIAITSKYVGGPSVMYQMLSSPLPSIQPMDGGVGRPEVWQGMTVGDSARPAIAQLAIDAMTELINMAQLVEPLWLRSPDGTNDILNEEEYAQHLSRGVGPRIDGLKTEATRATAVVALDCRQLIDIFMNANSYESFFSSIVSTASTVEAFPAEVQGSDDKTLQLMKAEFQFPSPLVPKRECVFLRYCKQHGEGLWAVVDVSFDGHGYSEIITTDGRDYTKTTCRRRPSGCIIQAMQDGSSKVVWVEHVEVDDGGVHEMYKPFVNSGLAFGASQWIATIDRHVMAINNSIFEYNGDDPKIDPNGGKNLLKQAENMMKSFCGAISGSPEHEWTVEAGIGTEEEAAAKVMSKTINNNGDQDPNNPTGVALSACISFWLAVPMRRVFEFLRSETSRHEWDAFYDGSEIQVAEVANCQGRQNCVSILRTGGSASGDENNIMILQQSCYNTSGSFVIYAPIDATALNMVLSGADPTSAIALLPSGFAIHPDMKSGAENGMACDGENGGSLLTVVFQIIADRSGPEPGLPAGSVSTVRNLVSGTCERIRAALSGDNGQ</sequence>
<evidence type="ECO:0000256" key="10">
    <source>
        <dbReference type="RuleBase" id="RU000682"/>
    </source>
</evidence>
<protein>
    <submittedName>
        <fullName evidence="16">Homeobox-leucine zipper protein ROC2-like</fullName>
    </submittedName>
</protein>
<evidence type="ECO:0000256" key="2">
    <source>
        <dbReference type="ARBA" id="ARBA00006789"/>
    </source>
</evidence>
<evidence type="ECO:0000259" key="13">
    <source>
        <dbReference type="PROSITE" id="PS50071"/>
    </source>
</evidence>
<dbReference type="PROSITE" id="PS50071">
    <property type="entry name" value="HOMEOBOX_2"/>
    <property type="match status" value="1"/>
</dbReference>
<feature type="compositionally biased region" description="Polar residues" evidence="12">
    <location>
        <begin position="1"/>
        <end position="11"/>
    </location>
</feature>
<evidence type="ECO:0000256" key="3">
    <source>
        <dbReference type="ARBA" id="ARBA00023015"/>
    </source>
</evidence>
<dbReference type="GO" id="GO:0003677">
    <property type="term" value="F:DNA binding"/>
    <property type="evidence" value="ECO:0007669"/>
    <property type="project" value="UniProtKB-UniRule"/>
</dbReference>
<comment type="similarity">
    <text evidence="2">Belongs to the HD-ZIP homeobox family. Class IV subfamily.</text>
</comment>
<keyword evidence="8 9" id="KW-0539">Nucleus</keyword>
<dbReference type="CDD" id="cd00086">
    <property type="entry name" value="homeodomain"/>
    <property type="match status" value="1"/>
</dbReference>
<dbReference type="InterPro" id="IPR057993">
    <property type="entry name" value="HD-Zip_IV_C"/>
</dbReference>
<dbReference type="Proteomes" id="UP000515123">
    <property type="component" value="Linkage group 9"/>
</dbReference>
<proteinExistence type="inferred from homology"/>
<evidence type="ECO:0000256" key="9">
    <source>
        <dbReference type="PROSITE-ProRule" id="PRU00108"/>
    </source>
</evidence>
<evidence type="ECO:0000313" key="15">
    <source>
        <dbReference type="Proteomes" id="UP000515123"/>
    </source>
</evidence>
<evidence type="ECO:0000256" key="5">
    <source>
        <dbReference type="ARBA" id="ARBA00023125"/>
    </source>
</evidence>
<gene>
    <name evidence="16" type="primary">LOC109714831</name>
</gene>
<name>A0A6P5FGP9_ANACO</name>
<dbReference type="PANTHER" id="PTHR45654:SF2">
    <property type="entry name" value="HOMEOBOX-LEUCINE ZIPPER PROTEIN TF1"/>
    <property type="match status" value="1"/>
</dbReference>
<feature type="coiled-coil region" evidence="11">
    <location>
        <begin position="100"/>
        <end position="127"/>
    </location>
</feature>
<keyword evidence="15" id="KW-1185">Reference proteome</keyword>
<dbReference type="PANTHER" id="PTHR45654">
    <property type="entry name" value="HOMEOBOX-LEUCINE ZIPPER PROTEIN MERISTEM L1"/>
    <property type="match status" value="1"/>
</dbReference>
<dbReference type="InterPro" id="IPR002913">
    <property type="entry name" value="START_lipid-bd_dom"/>
</dbReference>
<dbReference type="SUPFAM" id="SSF46689">
    <property type="entry name" value="Homeodomain-like"/>
    <property type="match status" value="1"/>
</dbReference>
<dbReference type="SMART" id="SM00234">
    <property type="entry name" value="START"/>
    <property type="match status" value="1"/>
</dbReference>